<comment type="caution">
    <text evidence="1">The sequence shown here is derived from an EMBL/GenBank/DDBJ whole genome shotgun (WGS) entry which is preliminary data.</text>
</comment>
<organism evidence="1 2">
    <name type="scientific">Armadillidium nasatum</name>
    <dbReference type="NCBI Taxonomy" id="96803"/>
    <lineage>
        <taxon>Eukaryota</taxon>
        <taxon>Metazoa</taxon>
        <taxon>Ecdysozoa</taxon>
        <taxon>Arthropoda</taxon>
        <taxon>Crustacea</taxon>
        <taxon>Multicrustacea</taxon>
        <taxon>Malacostraca</taxon>
        <taxon>Eumalacostraca</taxon>
        <taxon>Peracarida</taxon>
        <taxon>Isopoda</taxon>
        <taxon>Oniscidea</taxon>
        <taxon>Crinocheta</taxon>
        <taxon>Armadillidiidae</taxon>
        <taxon>Armadillidium</taxon>
    </lineage>
</organism>
<dbReference type="AlphaFoldDB" id="A0A5N5TJB2"/>
<protein>
    <submittedName>
        <fullName evidence="1">Uncharacterized protein</fullName>
    </submittedName>
</protein>
<evidence type="ECO:0000313" key="1">
    <source>
        <dbReference type="EMBL" id="KAB7506075.1"/>
    </source>
</evidence>
<reference evidence="1 2" key="1">
    <citation type="journal article" date="2019" name="PLoS Biol.">
        <title>Sex chromosomes control vertical transmission of feminizing Wolbachia symbionts in an isopod.</title>
        <authorList>
            <person name="Becking T."/>
            <person name="Chebbi M.A."/>
            <person name="Giraud I."/>
            <person name="Moumen B."/>
            <person name="Laverre T."/>
            <person name="Caubet Y."/>
            <person name="Peccoud J."/>
            <person name="Gilbert C."/>
            <person name="Cordaux R."/>
        </authorList>
    </citation>
    <scope>NUCLEOTIDE SEQUENCE [LARGE SCALE GENOMIC DNA]</scope>
    <source>
        <strain evidence="1">ANa2</strain>
        <tissue evidence="1">Whole body excluding digestive tract and cuticle</tissue>
    </source>
</reference>
<keyword evidence="2" id="KW-1185">Reference proteome</keyword>
<accession>A0A5N5TJB2</accession>
<dbReference type="EMBL" id="SEYY01001003">
    <property type="protein sequence ID" value="KAB7506075.1"/>
    <property type="molecule type" value="Genomic_DNA"/>
</dbReference>
<dbReference type="Proteomes" id="UP000326759">
    <property type="component" value="Unassembled WGS sequence"/>
</dbReference>
<name>A0A5N5TJB2_9CRUS</name>
<proteinExistence type="predicted"/>
<feature type="non-terminal residue" evidence="1">
    <location>
        <position position="1"/>
    </location>
</feature>
<feature type="non-terminal residue" evidence="1">
    <location>
        <position position="513"/>
    </location>
</feature>
<sequence>EYESWLSLSEINFPSRQLCWFSRSCSFFNPCTINENITMSFLGETKFPFWIFSSSFGCCGLRNPGWLLCSFGGSCGLRNPSGLLCCCSGGSCGLRNQFIPSEYESWLSLSEINFPSRQLCWFSRSCSFFNPCTINENITMSFLGESKFPFWKFSSSFRCCGLRNPGWLLCSFGGSCGLRNPSGLLCCCSGGSCGLRNQFIPSEYESWLSLSEINFPSRQLCWFSRSCSFFNPCTINENITMSFLGETKFPFWIFSSSFRCCGLRNPGWLLCSFGGSCGLRNPSGLLCCCSGGSCGLRNQFIPSEYESWLSLSEINFPSRQLCCFSRSCSFFNPCTINENITRYFLGEIKSQYWMFSSSFGCCGLRNPGWLLCSFGGSCGLRNPSGLLCCCSGGSCGLRNQFIPSEYESWLSLSEINFPSRQLCCFSRSCSFFNPCTINENITMSFLGESKFPFWIFSSSFRCCGLRNPGWLLCSFGGSCGLRNPSGLLCCCSGDVVVCVTQVGCFVLLVVVVV</sequence>
<evidence type="ECO:0000313" key="2">
    <source>
        <dbReference type="Proteomes" id="UP000326759"/>
    </source>
</evidence>
<gene>
    <name evidence="1" type="ORF">Anas_08294</name>
</gene>